<keyword evidence="2" id="KW-1185">Reference proteome</keyword>
<dbReference type="AlphaFoldDB" id="A0A9W8HA12"/>
<proteinExistence type="predicted"/>
<dbReference type="Proteomes" id="UP001140217">
    <property type="component" value="Unassembled WGS sequence"/>
</dbReference>
<gene>
    <name evidence="1" type="ORF">H4R18_004990</name>
</gene>
<sequence>MAKTIAFTLWCSGKGTPCSCEESTPVSSLLQRVAIPAGYEVDNCNSVKYTQSLKVSECMLKSNGVLSLELRKRR</sequence>
<evidence type="ECO:0000313" key="1">
    <source>
        <dbReference type="EMBL" id="KAJ2777743.1"/>
    </source>
</evidence>
<name>A0A9W8HA12_9FUNG</name>
<protein>
    <submittedName>
        <fullName evidence="1">Uncharacterized protein</fullName>
    </submittedName>
</protein>
<reference evidence="1" key="1">
    <citation type="submission" date="2022-07" db="EMBL/GenBank/DDBJ databases">
        <title>Phylogenomic reconstructions and comparative analyses of Kickxellomycotina fungi.</title>
        <authorList>
            <person name="Reynolds N.K."/>
            <person name="Stajich J.E."/>
            <person name="Barry K."/>
            <person name="Grigoriev I.V."/>
            <person name="Crous P."/>
            <person name="Smith M.E."/>
        </authorList>
    </citation>
    <scope>NUCLEOTIDE SEQUENCE</scope>
    <source>
        <strain evidence="1">NBRC 105414</strain>
    </source>
</reference>
<organism evidence="1 2">
    <name type="scientific">Coemansia javaensis</name>
    <dbReference type="NCBI Taxonomy" id="2761396"/>
    <lineage>
        <taxon>Eukaryota</taxon>
        <taxon>Fungi</taxon>
        <taxon>Fungi incertae sedis</taxon>
        <taxon>Zoopagomycota</taxon>
        <taxon>Kickxellomycotina</taxon>
        <taxon>Kickxellomycetes</taxon>
        <taxon>Kickxellales</taxon>
        <taxon>Kickxellaceae</taxon>
        <taxon>Coemansia</taxon>
    </lineage>
</organism>
<evidence type="ECO:0000313" key="2">
    <source>
        <dbReference type="Proteomes" id="UP001140217"/>
    </source>
</evidence>
<dbReference type="EMBL" id="JANBUL010000271">
    <property type="protein sequence ID" value="KAJ2777743.1"/>
    <property type="molecule type" value="Genomic_DNA"/>
</dbReference>
<accession>A0A9W8HA12</accession>
<comment type="caution">
    <text evidence="1">The sequence shown here is derived from an EMBL/GenBank/DDBJ whole genome shotgun (WGS) entry which is preliminary data.</text>
</comment>